<dbReference type="InterPro" id="IPR013320">
    <property type="entry name" value="ConA-like_dom_sf"/>
</dbReference>
<feature type="non-terminal residue" evidence="1">
    <location>
        <position position="1"/>
    </location>
</feature>
<proteinExistence type="predicted"/>
<dbReference type="EMBL" id="PFMR01000174">
    <property type="protein sequence ID" value="PIZ16616.1"/>
    <property type="molecule type" value="Genomic_DNA"/>
</dbReference>
<accession>A0A2M7SAP4</accession>
<gene>
    <name evidence="1" type="ORF">COY52_06610</name>
</gene>
<evidence type="ECO:0000313" key="2">
    <source>
        <dbReference type="Proteomes" id="UP000229307"/>
    </source>
</evidence>
<dbReference type="Proteomes" id="UP000229307">
    <property type="component" value="Unassembled WGS sequence"/>
</dbReference>
<organism evidence="1 2">
    <name type="scientific">Candidatus Desantisbacteria bacterium CG_4_10_14_0_8_um_filter_48_22</name>
    <dbReference type="NCBI Taxonomy" id="1974543"/>
    <lineage>
        <taxon>Bacteria</taxon>
        <taxon>Candidatus Desantisiibacteriota</taxon>
    </lineage>
</organism>
<evidence type="ECO:0000313" key="1">
    <source>
        <dbReference type="EMBL" id="PIZ16616.1"/>
    </source>
</evidence>
<sequence length="109" mass="11130">TDANGACTGTLVSVLAGADTITAYPEADPSRRIQNTVFTEGLAGMWGFDDPPGTSAFDLSPYSNAGTITNPVWADGVFGTCLSFDGATSNISVPGNNSLNPRNAVSLEA</sequence>
<dbReference type="AlphaFoldDB" id="A0A2M7SAP4"/>
<protein>
    <submittedName>
        <fullName evidence="1">Uncharacterized protein</fullName>
    </submittedName>
</protein>
<dbReference type="SUPFAM" id="SSF49899">
    <property type="entry name" value="Concanavalin A-like lectins/glucanases"/>
    <property type="match status" value="1"/>
</dbReference>
<name>A0A2M7SAP4_9BACT</name>
<comment type="caution">
    <text evidence="1">The sequence shown here is derived from an EMBL/GenBank/DDBJ whole genome shotgun (WGS) entry which is preliminary data.</text>
</comment>
<reference evidence="2" key="1">
    <citation type="submission" date="2017-09" db="EMBL/GenBank/DDBJ databases">
        <title>Depth-based differentiation of microbial function through sediment-hosted aquifers and enrichment of novel symbionts in the deep terrestrial subsurface.</title>
        <authorList>
            <person name="Probst A.J."/>
            <person name="Ladd B."/>
            <person name="Jarett J.K."/>
            <person name="Geller-Mcgrath D.E."/>
            <person name="Sieber C.M.K."/>
            <person name="Emerson J.B."/>
            <person name="Anantharaman K."/>
            <person name="Thomas B.C."/>
            <person name="Malmstrom R."/>
            <person name="Stieglmeier M."/>
            <person name="Klingl A."/>
            <person name="Woyke T."/>
            <person name="Ryan C.M."/>
            <person name="Banfield J.F."/>
        </authorList>
    </citation>
    <scope>NUCLEOTIDE SEQUENCE [LARGE SCALE GENOMIC DNA]</scope>
</reference>
<dbReference type="Gene3D" id="2.60.120.200">
    <property type="match status" value="1"/>
</dbReference>